<dbReference type="AlphaFoldDB" id="A0A1H7LF28"/>
<dbReference type="GO" id="GO:0005524">
    <property type="term" value="F:ATP binding"/>
    <property type="evidence" value="ECO:0007669"/>
    <property type="project" value="UniProtKB-KW"/>
</dbReference>
<dbReference type="InterPro" id="IPR044742">
    <property type="entry name" value="DEAD/DEAH_RhlB"/>
</dbReference>
<dbReference type="EMBL" id="FOAN01000002">
    <property type="protein sequence ID" value="SEK97612.1"/>
    <property type="molecule type" value="Genomic_DNA"/>
</dbReference>
<feature type="short sequence motif" description="Q motif" evidence="10">
    <location>
        <begin position="14"/>
        <end position="42"/>
    </location>
</feature>
<evidence type="ECO:0000256" key="5">
    <source>
        <dbReference type="ARBA" id="ARBA00022806"/>
    </source>
</evidence>
<evidence type="ECO:0000259" key="13">
    <source>
        <dbReference type="PROSITE" id="PS51194"/>
    </source>
</evidence>
<feature type="compositionally biased region" description="Low complexity" evidence="11">
    <location>
        <begin position="448"/>
        <end position="459"/>
    </location>
</feature>
<name>A0A1H7LF28_9HYPH</name>
<proteinExistence type="inferred from homology"/>
<feature type="domain" description="Helicase ATP-binding" evidence="12">
    <location>
        <begin position="45"/>
        <end position="220"/>
    </location>
</feature>
<keyword evidence="4" id="KW-0378">Hydrolase</keyword>
<comment type="catalytic activity">
    <reaction evidence="8">
        <text>ATP + H2O = ADP + phosphate + H(+)</text>
        <dbReference type="Rhea" id="RHEA:13065"/>
        <dbReference type="ChEBI" id="CHEBI:15377"/>
        <dbReference type="ChEBI" id="CHEBI:15378"/>
        <dbReference type="ChEBI" id="CHEBI:30616"/>
        <dbReference type="ChEBI" id="CHEBI:43474"/>
        <dbReference type="ChEBI" id="CHEBI:456216"/>
        <dbReference type="EC" id="3.6.4.13"/>
    </reaction>
</comment>
<evidence type="ECO:0000256" key="2">
    <source>
        <dbReference type="ARBA" id="ARBA00022490"/>
    </source>
</evidence>
<dbReference type="GO" id="GO:0016787">
    <property type="term" value="F:hydrolase activity"/>
    <property type="evidence" value="ECO:0007669"/>
    <property type="project" value="UniProtKB-KW"/>
</dbReference>
<dbReference type="FunFam" id="3.40.50.300:FF:000108">
    <property type="entry name" value="ATP-dependent RNA helicase RhlE"/>
    <property type="match status" value="1"/>
</dbReference>
<dbReference type="PANTHER" id="PTHR47959:SF13">
    <property type="entry name" value="ATP-DEPENDENT RNA HELICASE RHLE"/>
    <property type="match status" value="1"/>
</dbReference>
<keyword evidence="5 15" id="KW-0347">Helicase</keyword>
<dbReference type="CDD" id="cd18787">
    <property type="entry name" value="SF2_C_DEAD"/>
    <property type="match status" value="1"/>
</dbReference>
<dbReference type="Proteomes" id="UP000199664">
    <property type="component" value="Unassembled WGS sequence"/>
</dbReference>
<dbReference type="SMART" id="SM00487">
    <property type="entry name" value="DEXDc"/>
    <property type="match status" value="1"/>
</dbReference>
<keyword evidence="6" id="KW-0067">ATP-binding</keyword>
<dbReference type="Pfam" id="PF00270">
    <property type="entry name" value="DEAD"/>
    <property type="match status" value="1"/>
</dbReference>
<evidence type="ECO:0000256" key="10">
    <source>
        <dbReference type="PROSITE-ProRule" id="PRU00552"/>
    </source>
</evidence>
<dbReference type="GO" id="GO:0009266">
    <property type="term" value="P:response to temperature stimulus"/>
    <property type="evidence" value="ECO:0007669"/>
    <property type="project" value="UniProtKB-ARBA"/>
</dbReference>
<dbReference type="SUPFAM" id="SSF52540">
    <property type="entry name" value="P-loop containing nucleoside triphosphate hydrolases"/>
    <property type="match status" value="1"/>
</dbReference>
<evidence type="ECO:0000256" key="8">
    <source>
        <dbReference type="ARBA" id="ARBA00047984"/>
    </source>
</evidence>
<dbReference type="InterPro" id="IPR050079">
    <property type="entry name" value="DEAD_box_RNA_helicase"/>
</dbReference>
<gene>
    <name evidence="15" type="ORF">SAMN04515666_102512</name>
</gene>
<dbReference type="GO" id="GO:0042255">
    <property type="term" value="P:ribosome assembly"/>
    <property type="evidence" value="ECO:0007669"/>
    <property type="project" value="UniProtKB-ARBA"/>
</dbReference>
<comment type="similarity">
    <text evidence="7">Belongs to the DEAD box helicase family.</text>
</comment>
<dbReference type="PROSITE" id="PS51194">
    <property type="entry name" value="HELICASE_CTER"/>
    <property type="match status" value="1"/>
</dbReference>
<dbReference type="GO" id="GO:0003724">
    <property type="term" value="F:RNA helicase activity"/>
    <property type="evidence" value="ECO:0007669"/>
    <property type="project" value="UniProtKB-EC"/>
</dbReference>
<dbReference type="CDD" id="cd00268">
    <property type="entry name" value="DEADc"/>
    <property type="match status" value="1"/>
</dbReference>
<dbReference type="PROSITE" id="PS51192">
    <property type="entry name" value="HELICASE_ATP_BIND_1"/>
    <property type="match status" value="1"/>
</dbReference>
<feature type="compositionally biased region" description="Basic and acidic residues" evidence="11">
    <location>
        <begin position="435"/>
        <end position="447"/>
    </location>
</feature>
<dbReference type="Pfam" id="PF00271">
    <property type="entry name" value="Helicase_C"/>
    <property type="match status" value="1"/>
</dbReference>
<dbReference type="GO" id="GO:0003676">
    <property type="term" value="F:nucleic acid binding"/>
    <property type="evidence" value="ECO:0007669"/>
    <property type="project" value="InterPro"/>
</dbReference>
<evidence type="ECO:0000256" key="6">
    <source>
        <dbReference type="ARBA" id="ARBA00022840"/>
    </source>
</evidence>
<dbReference type="InterPro" id="IPR027417">
    <property type="entry name" value="P-loop_NTPase"/>
</dbReference>
<feature type="domain" description="Helicase C-terminal" evidence="13">
    <location>
        <begin position="231"/>
        <end position="394"/>
    </location>
</feature>
<feature type="domain" description="DEAD-box RNA helicase Q" evidence="14">
    <location>
        <begin position="14"/>
        <end position="42"/>
    </location>
</feature>
<evidence type="ECO:0000313" key="15">
    <source>
        <dbReference type="EMBL" id="SEK97612.1"/>
    </source>
</evidence>
<dbReference type="Gene3D" id="3.40.50.300">
    <property type="entry name" value="P-loop containing nucleotide triphosphate hydrolases"/>
    <property type="match status" value="2"/>
</dbReference>
<keyword evidence="2" id="KW-0963">Cytoplasm</keyword>
<organism evidence="15 16">
    <name type="scientific">Bosea lupini</name>
    <dbReference type="NCBI Taxonomy" id="1036779"/>
    <lineage>
        <taxon>Bacteria</taxon>
        <taxon>Pseudomonadati</taxon>
        <taxon>Pseudomonadota</taxon>
        <taxon>Alphaproteobacteria</taxon>
        <taxon>Hyphomicrobiales</taxon>
        <taxon>Boseaceae</taxon>
        <taxon>Bosea</taxon>
    </lineage>
</organism>
<reference evidence="16" key="1">
    <citation type="submission" date="2016-10" db="EMBL/GenBank/DDBJ databases">
        <authorList>
            <person name="Varghese N."/>
            <person name="Submissions S."/>
        </authorList>
    </citation>
    <scope>NUCLEOTIDE SEQUENCE [LARGE SCALE GENOMIC DNA]</scope>
    <source>
        <strain evidence="16">LMG 26383,CCUG 61248,R- 45681</strain>
    </source>
</reference>
<evidence type="ECO:0000313" key="16">
    <source>
        <dbReference type="Proteomes" id="UP000199664"/>
    </source>
</evidence>
<dbReference type="SMART" id="SM00490">
    <property type="entry name" value="HELICc"/>
    <property type="match status" value="1"/>
</dbReference>
<evidence type="ECO:0000256" key="7">
    <source>
        <dbReference type="ARBA" id="ARBA00038437"/>
    </source>
</evidence>
<dbReference type="PANTHER" id="PTHR47959">
    <property type="entry name" value="ATP-DEPENDENT RNA HELICASE RHLE-RELATED"/>
    <property type="match status" value="1"/>
</dbReference>
<evidence type="ECO:0000256" key="4">
    <source>
        <dbReference type="ARBA" id="ARBA00022801"/>
    </source>
</evidence>
<dbReference type="InterPro" id="IPR014014">
    <property type="entry name" value="RNA_helicase_DEAD_Q_motif"/>
</dbReference>
<protein>
    <recommendedName>
        <fullName evidence="9">DEAD-box ATP-dependent RNA helicase RhpA</fullName>
        <ecNumber evidence="1">3.6.4.13</ecNumber>
    </recommendedName>
</protein>
<evidence type="ECO:0000259" key="14">
    <source>
        <dbReference type="PROSITE" id="PS51195"/>
    </source>
</evidence>
<dbReference type="STRING" id="1036779.SAMN04515666_102512"/>
<keyword evidence="16" id="KW-1185">Reference proteome</keyword>
<evidence type="ECO:0000256" key="3">
    <source>
        <dbReference type="ARBA" id="ARBA00022741"/>
    </source>
</evidence>
<dbReference type="InterPro" id="IPR001650">
    <property type="entry name" value="Helicase_C-like"/>
</dbReference>
<dbReference type="GO" id="GO:0005829">
    <property type="term" value="C:cytosol"/>
    <property type="evidence" value="ECO:0007669"/>
    <property type="project" value="TreeGrafter"/>
</dbReference>
<feature type="compositionally biased region" description="Low complexity" evidence="11">
    <location>
        <begin position="407"/>
        <end position="418"/>
    </location>
</feature>
<accession>A0A1H7LF28</accession>
<feature type="compositionally biased region" description="Basic and acidic residues" evidence="11">
    <location>
        <begin position="460"/>
        <end position="482"/>
    </location>
</feature>
<keyword evidence="3" id="KW-0547">Nucleotide-binding</keyword>
<dbReference type="EC" id="3.6.4.13" evidence="1"/>
<dbReference type="PROSITE" id="PS51195">
    <property type="entry name" value="Q_MOTIF"/>
    <property type="match status" value="1"/>
</dbReference>
<dbReference type="InterPro" id="IPR011545">
    <property type="entry name" value="DEAD/DEAH_box_helicase_dom"/>
</dbReference>
<evidence type="ECO:0000259" key="12">
    <source>
        <dbReference type="PROSITE" id="PS51192"/>
    </source>
</evidence>
<evidence type="ECO:0000256" key="1">
    <source>
        <dbReference type="ARBA" id="ARBA00012552"/>
    </source>
</evidence>
<feature type="compositionally biased region" description="Gly residues" evidence="11">
    <location>
        <begin position="501"/>
        <end position="510"/>
    </location>
</feature>
<evidence type="ECO:0000256" key="11">
    <source>
        <dbReference type="SAM" id="MobiDB-lite"/>
    </source>
</evidence>
<dbReference type="InterPro" id="IPR014001">
    <property type="entry name" value="Helicase_ATP-bd"/>
</dbReference>
<sequence>MRPISFGSERPDLTKFTDLGLAEPLLKALAAEGYETPTPIQAQAIPSIRDGRDLLGAAQTGTGKTAAFSLPMLHRLLNQPRRMQPRSVRALILSPTRELAAQIEASIRTYAQFTSLKSTVIFGGVPVGKQIRALGQHVDILVATPGRLLDLVDQRAVSLREIEFLVLDEADQMLDLGFIHALRKIATLIPKQRQTLLFSATMPKAIREIASAYLTDPVEVAVAPVATTAEKIDQRVIFTEAGQKPALLAKTLSVPEMERAIVFTRTKHGADKVVRQLEQAGIASAAIHGNKSQGQRERALGAFRDGELRILVATDIAARGIDVDGISHVVNFDLPNVPETYVHRIGRTARAGASGLAIAFCTPEERGDLAAIEKLTKIALTPVGDVPHWDGRTPKKPPQNRGGRGQGRPQNGQQPGQGQRRDGRGAQGRNGQRTEQGERQDPRREQSRPSQPRQQQARPEQQRHERPAQRQDGGGGRKDAASGKEGLGGVAFLQQRTGQRRTGGGGRRPN</sequence>
<evidence type="ECO:0000256" key="9">
    <source>
        <dbReference type="ARBA" id="ARBA00074363"/>
    </source>
</evidence>
<feature type="region of interest" description="Disordered" evidence="11">
    <location>
        <begin position="383"/>
        <end position="510"/>
    </location>
</feature>